<keyword evidence="3" id="KW-1185">Reference proteome</keyword>
<gene>
    <name evidence="2" type="ORF">TrCOL_g2058</name>
</gene>
<feature type="compositionally biased region" description="Low complexity" evidence="1">
    <location>
        <begin position="130"/>
        <end position="142"/>
    </location>
</feature>
<feature type="region of interest" description="Disordered" evidence="1">
    <location>
        <begin position="108"/>
        <end position="143"/>
    </location>
</feature>
<evidence type="ECO:0000313" key="3">
    <source>
        <dbReference type="Proteomes" id="UP001165065"/>
    </source>
</evidence>
<accession>A0A9W7L809</accession>
<name>A0A9W7L809_9STRA</name>
<sequence length="251" mass="28155">MCPSSSSQAAELFYPFEMAFLIDLHDAEDAEYAEDAALVDHPPSQFKQSPGVRLDEERGLQFRGSQRTDASAVERDLEVIENFCLFDIAEDWSSGAMLHPYLQRDAEVGDGGGESAHDVVDVPQTRRVSSDSALPSSSSSSSPFGVCVCPFLKEQMQRQLIYDRPLKRDAITNMRKSGARDVRGGVDGQEEDKKKDAENNTTQTAKMIMRQGMAALPSTTHRADVRAHEDWQRLATLWGRQRQNHRLLRLR</sequence>
<evidence type="ECO:0000313" key="2">
    <source>
        <dbReference type="EMBL" id="GMI36767.1"/>
    </source>
</evidence>
<evidence type="ECO:0000256" key="1">
    <source>
        <dbReference type="SAM" id="MobiDB-lite"/>
    </source>
</evidence>
<feature type="region of interest" description="Disordered" evidence="1">
    <location>
        <begin position="175"/>
        <end position="201"/>
    </location>
</feature>
<proteinExistence type="predicted"/>
<reference evidence="3" key="1">
    <citation type="journal article" date="2023" name="Commun. Biol.">
        <title>Genome analysis of Parmales, the sister group of diatoms, reveals the evolutionary specialization of diatoms from phago-mixotrophs to photoautotrophs.</title>
        <authorList>
            <person name="Ban H."/>
            <person name="Sato S."/>
            <person name="Yoshikawa S."/>
            <person name="Yamada K."/>
            <person name="Nakamura Y."/>
            <person name="Ichinomiya M."/>
            <person name="Sato N."/>
            <person name="Blanc-Mathieu R."/>
            <person name="Endo H."/>
            <person name="Kuwata A."/>
            <person name="Ogata H."/>
        </authorList>
    </citation>
    <scope>NUCLEOTIDE SEQUENCE [LARGE SCALE GENOMIC DNA]</scope>
</reference>
<organism evidence="2 3">
    <name type="scientific">Triparma columacea</name>
    <dbReference type="NCBI Taxonomy" id="722753"/>
    <lineage>
        <taxon>Eukaryota</taxon>
        <taxon>Sar</taxon>
        <taxon>Stramenopiles</taxon>
        <taxon>Ochrophyta</taxon>
        <taxon>Bolidophyceae</taxon>
        <taxon>Parmales</taxon>
        <taxon>Triparmaceae</taxon>
        <taxon>Triparma</taxon>
    </lineage>
</organism>
<feature type="region of interest" description="Disordered" evidence="1">
    <location>
        <begin position="41"/>
        <end position="67"/>
    </location>
</feature>
<dbReference type="EMBL" id="BRYA01000975">
    <property type="protein sequence ID" value="GMI36767.1"/>
    <property type="molecule type" value="Genomic_DNA"/>
</dbReference>
<comment type="caution">
    <text evidence="2">The sequence shown here is derived from an EMBL/GenBank/DDBJ whole genome shotgun (WGS) entry which is preliminary data.</text>
</comment>
<dbReference type="AlphaFoldDB" id="A0A9W7L809"/>
<dbReference type="Proteomes" id="UP001165065">
    <property type="component" value="Unassembled WGS sequence"/>
</dbReference>
<protein>
    <submittedName>
        <fullName evidence="2">Uncharacterized protein</fullName>
    </submittedName>
</protein>